<gene>
    <name evidence="3" type="primary">LOC108563314</name>
</gene>
<accession>A0ABM1MS90</accession>
<organism evidence="2 3">
    <name type="scientific">Nicrophorus vespilloides</name>
    <name type="common">Boreal carrion beetle</name>
    <dbReference type="NCBI Taxonomy" id="110193"/>
    <lineage>
        <taxon>Eukaryota</taxon>
        <taxon>Metazoa</taxon>
        <taxon>Ecdysozoa</taxon>
        <taxon>Arthropoda</taxon>
        <taxon>Hexapoda</taxon>
        <taxon>Insecta</taxon>
        <taxon>Pterygota</taxon>
        <taxon>Neoptera</taxon>
        <taxon>Endopterygota</taxon>
        <taxon>Coleoptera</taxon>
        <taxon>Polyphaga</taxon>
        <taxon>Staphyliniformia</taxon>
        <taxon>Silphidae</taxon>
        <taxon>Nicrophorinae</taxon>
        <taxon>Nicrophorus</taxon>
    </lineage>
</organism>
<name>A0ABM1MS90_NICVS</name>
<dbReference type="Pfam" id="PF11669">
    <property type="entry name" value="WBP-1"/>
    <property type="match status" value="1"/>
</dbReference>
<reference evidence="3" key="1">
    <citation type="submission" date="2025-08" db="UniProtKB">
        <authorList>
            <consortium name="RefSeq"/>
        </authorList>
    </citation>
    <scope>IDENTIFICATION</scope>
    <source>
        <tissue evidence="3">Whole Larva</tissue>
    </source>
</reference>
<proteinExistence type="predicted"/>
<evidence type="ECO:0000313" key="2">
    <source>
        <dbReference type="Proteomes" id="UP000695000"/>
    </source>
</evidence>
<evidence type="ECO:0000256" key="1">
    <source>
        <dbReference type="SAM" id="Phobius"/>
    </source>
</evidence>
<keyword evidence="1" id="KW-0812">Transmembrane</keyword>
<keyword evidence="2" id="KW-1185">Reference proteome</keyword>
<keyword evidence="1" id="KW-1133">Transmembrane helix</keyword>
<feature type="transmembrane region" description="Helical" evidence="1">
    <location>
        <begin position="43"/>
        <end position="63"/>
    </location>
</feature>
<dbReference type="RefSeq" id="XP_017777440.1">
    <property type="nucleotide sequence ID" value="XM_017921951.1"/>
</dbReference>
<sequence length="182" mass="21310">MYFKDCEYLLGDNEIIPYFCLRGESCCDYGCCITTFRKMAQFWYFWLILIFICMGSLACIHYYRKLREDRVLLRHVHNRRHRELANRILVDERCIYHLQDVPNRTFPVQIHHEPSTDDVVAPFPGVSAPPDYYTTVEKDAALYTEPPPNYSTVCGRCLQDNDTKLEVDIPGVTNTDNSKPEN</sequence>
<keyword evidence="1" id="KW-0472">Membrane</keyword>
<protein>
    <submittedName>
        <fullName evidence="3">WW domain-binding protein 1-like</fullName>
    </submittedName>
</protein>
<dbReference type="InterPro" id="IPR021684">
    <property type="entry name" value="WBP1-like"/>
</dbReference>
<dbReference type="GeneID" id="108563314"/>
<evidence type="ECO:0000313" key="3">
    <source>
        <dbReference type="RefSeq" id="XP_017777440.1"/>
    </source>
</evidence>
<dbReference type="Proteomes" id="UP000695000">
    <property type="component" value="Unplaced"/>
</dbReference>